<protein>
    <submittedName>
        <fullName evidence="1">Uncharacterized protein</fullName>
    </submittedName>
</protein>
<reference evidence="1" key="1">
    <citation type="submission" date="2021-08" db="EMBL/GenBank/DDBJ databases">
        <title>The first chromosome-level gecko genome reveals the dynamic sex chromosomes of Neotropical dwarf geckos (Sphaerodactylidae: Sphaerodactylus).</title>
        <authorList>
            <person name="Pinto B.J."/>
            <person name="Keating S.E."/>
            <person name="Gamble T."/>
        </authorList>
    </citation>
    <scope>NUCLEOTIDE SEQUENCE</scope>
    <source>
        <strain evidence="1">TG3544</strain>
    </source>
</reference>
<accession>A0ACB8F818</accession>
<keyword evidence="2" id="KW-1185">Reference proteome</keyword>
<proteinExistence type="predicted"/>
<gene>
    <name evidence="1" type="ORF">K3G42_004015</name>
</gene>
<evidence type="ECO:0000313" key="2">
    <source>
        <dbReference type="Proteomes" id="UP000827872"/>
    </source>
</evidence>
<dbReference type="Proteomes" id="UP000827872">
    <property type="component" value="Linkage Group LG08"/>
</dbReference>
<dbReference type="EMBL" id="CM037621">
    <property type="protein sequence ID" value="KAH8001308.1"/>
    <property type="molecule type" value="Genomic_DNA"/>
</dbReference>
<comment type="caution">
    <text evidence="1">The sequence shown here is derived from an EMBL/GenBank/DDBJ whole genome shotgun (WGS) entry which is preliminary data.</text>
</comment>
<organism evidence="1 2">
    <name type="scientific">Sphaerodactylus townsendi</name>
    <dbReference type="NCBI Taxonomy" id="933632"/>
    <lineage>
        <taxon>Eukaryota</taxon>
        <taxon>Metazoa</taxon>
        <taxon>Chordata</taxon>
        <taxon>Craniata</taxon>
        <taxon>Vertebrata</taxon>
        <taxon>Euteleostomi</taxon>
        <taxon>Lepidosauria</taxon>
        <taxon>Squamata</taxon>
        <taxon>Bifurcata</taxon>
        <taxon>Gekkota</taxon>
        <taxon>Sphaerodactylidae</taxon>
        <taxon>Sphaerodactylus</taxon>
    </lineage>
</organism>
<name>A0ACB8F818_9SAUR</name>
<evidence type="ECO:0000313" key="1">
    <source>
        <dbReference type="EMBL" id="KAH8001308.1"/>
    </source>
</evidence>
<sequence length="187" mass="20664">MDSTEQLALGSTDTLSNGHKADLEAAKRLAKRLYNLDGFKKADVSRHLGKNNDFSKMVAGEYLKFFEFTGMSLDQALRSFLKELALMGETQERERVLAHFSQRYYECNPAAISSEDGVHTLTCALMLLNTDLHGHNIGKRMSCSDFIGNLEGLNGGSDFPRDLLKTGEVSEKLNQLSPVNSNSLGDL</sequence>